<reference evidence="5 6" key="2">
    <citation type="submission" date="2019-05" db="EMBL/GenBank/DDBJ databases">
        <title>Genome evolution of the obligate endosymbiont Buchnera aphidicola.</title>
        <authorList>
            <person name="Moran N.A."/>
        </authorList>
    </citation>
    <scope>NUCLEOTIDE SEQUENCE [LARGE SCALE GENOMIC DNA]</scope>
    <source>
        <strain evidence="5 6">Aar</strain>
    </source>
</reference>
<dbReference type="Gene3D" id="1.10.150.20">
    <property type="entry name" value="5' to 3' exonuclease, C-terminal subdomain"/>
    <property type="match status" value="1"/>
</dbReference>
<dbReference type="Pfam" id="PF02739">
    <property type="entry name" value="5_3_exonuc_N"/>
    <property type="match status" value="1"/>
</dbReference>
<dbReference type="InterPro" id="IPR008918">
    <property type="entry name" value="HhH2"/>
</dbReference>
<dbReference type="PANTHER" id="PTHR42646">
    <property type="entry name" value="FLAP ENDONUCLEASE XNI"/>
    <property type="match status" value="1"/>
</dbReference>
<feature type="domain" description="5'-3' exonuclease" evidence="4">
    <location>
        <begin position="4"/>
        <end position="268"/>
    </location>
</feature>
<proteinExistence type="predicted"/>
<dbReference type="PANTHER" id="PTHR42646:SF2">
    <property type="entry name" value="5'-3' EXONUCLEASE FAMILY PROTEIN"/>
    <property type="match status" value="1"/>
</dbReference>
<evidence type="ECO:0000256" key="1">
    <source>
        <dbReference type="ARBA" id="ARBA00022722"/>
    </source>
</evidence>
<keyword evidence="3" id="KW-0238">DNA-binding</keyword>
<dbReference type="InterPro" id="IPR020046">
    <property type="entry name" value="5-3_exonucl_a-hlix_arch_N"/>
</dbReference>
<dbReference type="GO" id="GO:0003677">
    <property type="term" value="F:DNA binding"/>
    <property type="evidence" value="ECO:0007669"/>
    <property type="project" value="UniProtKB-KW"/>
</dbReference>
<keyword evidence="1" id="KW-0540">Nuclease</keyword>
<dbReference type="GO" id="GO:0017108">
    <property type="term" value="F:5'-flap endonuclease activity"/>
    <property type="evidence" value="ECO:0007669"/>
    <property type="project" value="InterPro"/>
</dbReference>
<protein>
    <submittedName>
        <fullName evidence="5">5'-3' exonuclease</fullName>
    </submittedName>
</protein>
<evidence type="ECO:0000313" key="5">
    <source>
        <dbReference type="EMBL" id="QCI16094.1"/>
    </source>
</evidence>
<dbReference type="SUPFAM" id="SSF88723">
    <property type="entry name" value="PIN domain-like"/>
    <property type="match status" value="1"/>
</dbReference>
<dbReference type="SMART" id="SM00475">
    <property type="entry name" value="53EXOc"/>
    <property type="match status" value="1"/>
</dbReference>
<dbReference type="Pfam" id="PF01367">
    <property type="entry name" value="5_3_exonuc"/>
    <property type="match status" value="1"/>
</dbReference>
<dbReference type="InterPro" id="IPR036279">
    <property type="entry name" value="5-3_exonuclease_C_sf"/>
</dbReference>
<evidence type="ECO:0000313" key="6">
    <source>
        <dbReference type="Proteomes" id="UP000298654"/>
    </source>
</evidence>
<dbReference type="CDD" id="cd09898">
    <property type="entry name" value="H3TH_53EXO"/>
    <property type="match status" value="1"/>
</dbReference>
<dbReference type="SMART" id="SM00279">
    <property type="entry name" value="HhH2"/>
    <property type="match status" value="1"/>
</dbReference>
<dbReference type="InterPro" id="IPR038969">
    <property type="entry name" value="FEN"/>
</dbReference>
<evidence type="ECO:0000259" key="4">
    <source>
        <dbReference type="SMART" id="SM00475"/>
    </source>
</evidence>
<dbReference type="InterPro" id="IPR029060">
    <property type="entry name" value="PIN-like_dom_sf"/>
</dbReference>
<accession>A0A4D6XLJ1</accession>
<sequence>MYHIKNPIIIIDGSLYLYSSYYGFSNVKNFLGEPSGAIYGILNIINNILIKYKDLKKIIIIFDSSKKTFRTKLFKEYKKNRPSMPLELFVQIKPLFEILKKIGIQVFKIPGIEADDIIGSLAFQLEKKGETVLIISHDKDMQQLVTKNINILNKKNNTIITPEIIKKKYGIKPIEFIDFLALIGDISDNIPGVPKVGIKTALSLLNSFSNLNNIYDNIEKIPFLPIRNAKNITIQLKKNKEIAFLSYQLATIKLDIPINITSNQIFSKKDCIKNLLNFLKNYFLRN</sequence>
<dbReference type="InterPro" id="IPR002421">
    <property type="entry name" value="5-3_exonuclease"/>
</dbReference>
<keyword evidence="5" id="KW-0269">Exonuclease</keyword>
<dbReference type="SUPFAM" id="SSF47807">
    <property type="entry name" value="5' to 3' exonuclease, C-terminal subdomain"/>
    <property type="match status" value="1"/>
</dbReference>
<dbReference type="GO" id="GO:0008409">
    <property type="term" value="F:5'-3' exonuclease activity"/>
    <property type="evidence" value="ECO:0007669"/>
    <property type="project" value="InterPro"/>
</dbReference>
<dbReference type="GO" id="GO:0033567">
    <property type="term" value="P:DNA replication, Okazaki fragment processing"/>
    <property type="evidence" value="ECO:0007669"/>
    <property type="project" value="InterPro"/>
</dbReference>
<dbReference type="OrthoDB" id="9806424at2"/>
<dbReference type="Proteomes" id="UP000298654">
    <property type="component" value="Chromosome"/>
</dbReference>
<dbReference type="InterPro" id="IPR020045">
    <property type="entry name" value="DNA_polI_H3TH"/>
</dbReference>
<dbReference type="NCBIfam" id="NF011545">
    <property type="entry name" value="PRK14976.1-2"/>
    <property type="match status" value="1"/>
</dbReference>
<keyword evidence="2" id="KW-0378">Hydrolase</keyword>
<organism evidence="5 6">
    <name type="scientific">Buchnera aphidicola</name>
    <name type="common">Artemisaphis artemisicola</name>
    <dbReference type="NCBI Taxonomy" id="1241836"/>
    <lineage>
        <taxon>Bacteria</taxon>
        <taxon>Pseudomonadati</taxon>
        <taxon>Pseudomonadota</taxon>
        <taxon>Gammaproteobacteria</taxon>
        <taxon>Enterobacterales</taxon>
        <taxon>Erwiniaceae</taxon>
        <taxon>Buchnera</taxon>
    </lineage>
</organism>
<dbReference type="CDD" id="cd09859">
    <property type="entry name" value="PIN_53EXO"/>
    <property type="match status" value="1"/>
</dbReference>
<dbReference type="RefSeq" id="WP_158364665.1">
    <property type="nucleotide sequence ID" value="NZ_CP034900.1"/>
</dbReference>
<dbReference type="Gene3D" id="3.40.50.1010">
    <property type="entry name" value="5'-nuclease"/>
    <property type="match status" value="1"/>
</dbReference>
<dbReference type="EMBL" id="CP034900">
    <property type="protein sequence ID" value="QCI16094.1"/>
    <property type="molecule type" value="Genomic_DNA"/>
</dbReference>
<gene>
    <name evidence="5" type="ORF">D9V59_02170</name>
</gene>
<name>A0A4D6XLJ1_9GAMM</name>
<reference evidence="5 6" key="1">
    <citation type="submission" date="2018-12" db="EMBL/GenBank/DDBJ databases">
        <authorList>
            <person name="Chong R.A."/>
        </authorList>
    </citation>
    <scope>NUCLEOTIDE SEQUENCE [LARGE SCALE GENOMIC DNA]</scope>
    <source>
        <strain evidence="5 6">Aar</strain>
    </source>
</reference>
<dbReference type="AlphaFoldDB" id="A0A4D6XLJ1"/>
<evidence type="ECO:0000256" key="2">
    <source>
        <dbReference type="ARBA" id="ARBA00022801"/>
    </source>
</evidence>
<dbReference type="FunFam" id="1.10.150.20:FF:000003">
    <property type="entry name" value="DNA polymerase I"/>
    <property type="match status" value="1"/>
</dbReference>
<evidence type="ECO:0000256" key="3">
    <source>
        <dbReference type="ARBA" id="ARBA00023125"/>
    </source>
</evidence>